<evidence type="ECO:0000313" key="2">
    <source>
        <dbReference type="EMBL" id="NYI08257.1"/>
    </source>
</evidence>
<keyword evidence="1" id="KW-1133">Transmembrane helix</keyword>
<keyword evidence="3" id="KW-1185">Reference proteome</keyword>
<dbReference type="RefSeq" id="WP_179817106.1">
    <property type="nucleotide sequence ID" value="NZ_JACBZD010000002.1"/>
</dbReference>
<organism evidence="2 3">
    <name type="scientific">Allostreptomyces psammosilenae</name>
    <dbReference type="NCBI Taxonomy" id="1892865"/>
    <lineage>
        <taxon>Bacteria</taxon>
        <taxon>Bacillati</taxon>
        <taxon>Actinomycetota</taxon>
        <taxon>Actinomycetes</taxon>
        <taxon>Kitasatosporales</taxon>
        <taxon>Streptomycetaceae</taxon>
        <taxon>Allostreptomyces</taxon>
    </lineage>
</organism>
<evidence type="ECO:0000256" key="1">
    <source>
        <dbReference type="SAM" id="Phobius"/>
    </source>
</evidence>
<gene>
    <name evidence="2" type="ORF">FHU37_005286</name>
</gene>
<sequence length="147" mass="15306">MDKGVLAQRAVSLSSDYLSGDRAGVAAGSVHSLVAQRLQRTGYGAEVYHLLAEQPGNPLRRRAAVELTCECVEDDPEFAFALELAVRQAAALSTVAARRLGAAAGEGAPPPGHGPRPRRRARTWGLLAVLLILGGSVVGSLVLSLSV</sequence>
<comment type="caution">
    <text evidence="2">The sequence shown here is derived from an EMBL/GenBank/DDBJ whole genome shotgun (WGS) entry which is preliminary data.</text>
</comment>
<protein>
    <submittedName>
        <fullName evidence="2">Uncharacterized protein</fullName>
    </submittedName>
</protein>
<accession>A0A853A2B5</accession>
<keyword evidence="1" id="KW-0812">Transmembrane</keyword>
<proteinExistence type="predicted"/>
<keyword evidence="1" id="KW-0472">Membrane</keyword>
<dbReference type="EMBL" id="JACBZD010000002">
    <property type="protein sequence ID" value="NYI08257.1"/>
    <property type="molecule type" value="Genomic_DNA"/>
</dbReference>
<dbReference type="AlphaFoldDB" id="A0A853A2B5"/>
<dbReference type="Proteomes" id="UP000567795">
    <property type="component" value="Unassembled WGS sequence"/>
</dbReference>
<reference evidence="2 3" key="1">
    <citation type="submission" date="2020-07" db="EMBL/GenBank/DDBJ databases">
        <title>Sequencing the genomes of 1000 actinobacteria strains.</title>
        <authorList>
            <person name="Klenk H.-P."/>
        </authorList>
    </citation>
    <scope>NUCLEOTIDE SEQUENCE [LARGE SCALE GENOMIC DNA]</scope>
    <source>
        <strain evidence="2 3">DSM 42178</strain>
    </source>
</reference>
<feature type="transmembrane region" description="Helical" evidence="1">
    <location>
        <begin position="124"/>
        <end position="145"/>
    </location>
</feature>
<evidence type="ECO:0000313" key="3">
    <source>
        <dbReference type="Proteomes" id="UP000567795"/>
    </source>
</evidence>
<name>A0A853A2B5_9ACTN</name>